<dbReference type="PANTHER" id="PTHR12463">
    <property type="entry name" value="OXYGENASE-RELATED"/>
    <property type="match status" value="1"/>
</dbReference>
<dbReference type="SUPFAM" id="SSF51197">
    <property type="entry name" value="Clavaminate synthase-like"/>
    <property type="match status" value="1"/>
</dbReference>
<dbReference type="STRING" id="684364.F4P5D5"/>
<proteinExistence type="predicted"/>
<reference evidence="2 3" key="1">
    <citation type="submission" date="2009-12" db="EMBL/GenBank/DDBJ databases">
        <title>The draft genome of Batrachochytrium dendrobatidis.</title>
        <authorList>
            <consortium name="US DOE Joint Genome Institute (JGI-PGF)"/>
            <person name="Kuo A."/>
            <person name="Salamov A."/>
            <person name="Schmutz J."/>
            <person name="Lucas S."/>
            <person name="Pitluck S."/>
            <person name="Rosenblum E."/>
            <person name="Stajich J."/>
            <person name="Eisen M."/>
            <person name="Grigoriev I.V."/>
        </authorList>
    </citation>
    <scope>NUCLEOTIDE SEQUENCE [LARGE SCALE GENOMIC DNA]</scope>
    <source>
        <strain evidence="3">JAM81 / FGSC 10211</strain>
    </source>
</reference>
<dbReference type="InterPro" id="IPR005123">
    <property type="entry name" value="Oxoglu/Fe-dep_dioxygenase_dom"/>
</dbReference>
<dbReference type="AlphaFoldDB" id="F4P5D5"/>
<dbReference type="InParanoid" id="F4P5D5"/>
<dbReference type="InterPro" id="IPR027450">
    <property type="entry name" value="AlkB-like"/>
</dbReference>
<name>F4P5D5_BATDJ</name>
<dbReference type="PANTHER" id="PTHR12463:SF1">
    <property type="entry name" value="2-OXOGLUTARATE AND FE-DEPENDENT OXYGENASE FAMILY PROTEIN"/>
    <property type="match status" value="1"/>
</dbReference>
<dbReference type="Gene3D" id="2.60.120.590">
    <property type="entry name" value="Alpha-ketoglutarate-dependent dioxygenase AlkB-like"/>
    <property type="match status" value="1"/>
</dbReference>
<evidence type="ECO:0000313" key="3">
    <source>
        <dbReference type="Proteomes" id="UP000007241"/>
    </source>
</evidence>
<feature type="domain" description="Fe2OG dioxygenase" evidence="1">
    <location>
        <begin position="179"/>
        <end position="286"/>
    </location>
</feature>
<dbReference type="InterPro" id="IPR032857">
    <property type="entry name" value="ALKBH4"/>
</dbReference>
<dbReference type="OrthoDB" id="271595at2759"/>
<accession>F4P5D5</accession>
<dbReference type="Proteomes" id="UP000007241">
    <property type="component" value="Unassembled WGS sequence"/>
</dbReference>
<dbReference type="OMA" id="CDSQQQT"/>
<dbReference type="PROSITE" id="PS51471">
    <property type="entry name" value="FE2OG_OXY"/>
    <property type="match status" value="1"/>
</dbReference>
<sequence length="301" mass="34255">MLADLFGRCSGFIRSEMFLGAMPHSFILFNSPQSAYNCYKLLDNTLISQWNNKLLLLAQLDKCCDPLPLFPQRPITTASDAALAIPGLYLVPDFISVCNSLDLVCHLKSHWTSCPISTDPAWKSLQRRRVLHFGYSFDYSRNEIDRTVVGSDHAQLPHMPEWSVSILDQYTKLFPQYPFPNQLTINHYFPGGGIAPHSDRHSSFISPIVIISLGSGLVMEFRRKSSLSDPTYTTVHVYLPPCSLMVLDGDARFAWEHAIRPRTMDLIDGNVVERSERWSLTFRNLRELHDVCQCGYTHLCN</sequence>
<protein>
    <recommendedName>
        <fullName evidence="1">Fe2OG dioxygenase domain-containing protein</fullName>
    </recommendedName>
</protein>
<dbReference type="InterPro" id="IPR037151">
    <property type="entry name" value="AlkB-like_sf"/>
</dbReference>
<keyword evidence="3" id="KW-1185">Reference proteome</keyword>
<evidence type="ECO:0000313" key="2">
    <source>
        <dbReference type="EMBL" id="EGF79175.1"/>
    </source>
</evidence>
<organism evidence="2 3">
    <name type="scientific">Batrachochytrium dendrobatidis (strain JAM81 / FGSC 10211)</name>
    <name type="common">Frog chytrid fungus</name>
    <dbReference type="NCBI Taxonomy" id="684364"/>
    <lineage>
        <taxon>Eukaryota</taxon>
        <taxon>Fungi</taxon>
        <taxon>Fungi incertae sedis</taxon>
        <taxon>Chytridiomycota</taxon>
        <taxon>Chytridiomycota incertae sedis</taxon>
        <taxon>Chytridiomycetes</taxon>
        <taxon>Rhizophydiales</taxon>
        <taxon>Rhizophydiales incertae sedis</taxon>
        <taxon>Batrachochytrium</taxon>
    </lineage>
</organism>
<gene>
    <name evidence="2" type="ORF">BATDEDRAFT_89855</name>
</gene>
<dbReference type="EMBL" id="GL882886">
    <property type="protein sequence ID" value="EGF79175.1"/>
    <property type="molecule type" value="Genomic_DNA"/>
</dbReference>
<dbReference type="GO" id="GO:0070988">
    <property type="term" value="P:demethylation"/>
    <property type="evidence" value="ECO:0007669"/>
    <property type="project" value="InterPro"/>
</dbReference>
<dbReference type="HOGENOM" id="CLU_052246_3_0_1"/>
<dbReference type="Pfam" id="PF13532">
    <property type="entry name" value="2OG-FeII_Oxy_2"/>
    <property type="match status" value="1"/>
</dbReference>
<dbReference type="RefSeq" id="XP_006680042.1">
    <property type="nucleotide sequence ID" value="XM_006679979.1"/>
</dbReference>
<dbReference type="GeneID" id="18243651"/>
<evidence type="ECO:0000259" key="1">
    <source>
        <dbReference type="PROSITE" id="PS51471"/>
    </source>
</evidence>